<dbReference type="GO" id="GO:0009506">
    <property type="term" value="C:plasmodesma"/>
    <property type="evidence" value="ECO:0007669"/>
    <property type="project" value="UniProtKB-SubCell"/>
</dbReference>
<dbReference type="AlphaFoldDB" id="A0A5P1EY15"/>
<dbReference type="FunFam" id="3.30.430.20:FF:000008">
    <property type="entry name" value="cysteine-rich repeat secretory protein 3"/>
    <property type="match status" value="1"/>
</dbReference>
<dbReference type="Pfam" id="PF12428">
    <property type="entry name" value="DUF3675"/>
    <property type="match status" value="1"/>
</dbReference>
<name>A0A5P1EY15_ASPOF</name>
<dbReference type="PROSITE" id="PS51473">
    <property type="entry name" value="GNK2"/>
    <property type="match status" value="1"/>
</dbReference>
<dbReference type="Gramene" id="ONK70822">
    <property type="protein sequence ID" value="ONK70822"/>
    <property type="gene ID" value="A4U43_C04F1890"/>
</dbReference>
<dbReference type="CDD" id="cd23509">
    <property type="entry name" value="Gnk2-like"/>
    <property type="match status" value="1"/>
</dbReference>
<keyword evidence="6" id="KW-1015">Disulfide bond</keyword>
<keyword evidence="9" id="KW-0812">Transmembrane</keyword>
<keyword evidence="4" id="KW-0677">Repeat</keyword>
<evidence type="ECO:0000256" key="5">
    <source>
        <dbReference type="ARBA" id="ARBA00022949"/>
    </source>
</evidence>
<protein>
    <recommendedName>
        <fullName evidence="10">Gnk2-homologous domain-containing protein</fullName>
    </recommendedName>
</protein>
<dbReference type="Proteomes" id="UP000243459">
    <property type="component" value="Chromosome 4"/>
</dbReference>
<evidence type="ECO:0000256" key="6">
    <source>
        <dbReference type="ARBA" id="ARBA00023157"/>
    </source>
</evidence>
<gene>
    <name evidence="11" type="ORF">A4U43_C04F1890</name>
</gene>
<dbReference type="EMBL" id="CM007384">
    <property type="protein sequence ID" value="ONK70822.1"/>
    <property type="molecule type" value="Genomic_DNA"/>
</dbReference>
<feature type="transmembrane region" description="Helical" evidence="9">
    <location>
        <begin position="154"/>
        <end position="174"/>
    </location>
</feature>
<dbReference type="GO" id="GO:0046739">
    <property type="term" value="P:transport of virus in multicellular host"/>
    <property type="evidence" value="ECO:0007669"/>
    <property type="project" value="TreeGrafter"/>
</dbReference>
<reference evidence="12" key="1">
    <citation type="journal article" date="2017" name="Nat. Commun.">
        <title>The asparagus genome sheds light on the origin and evolution of a young Y chromosome.</title>
        <authorList>
            <person name="Harkess A."/>
            <person name="Zhou J."/>
            <person name="Xu C."/>
            <person name="Bowers J.E."/>
            <person name="Van der Hulst R."/>
            <person name="Ayyampalayam S."/>
            <person name="Mercati F."/>
            <person name="Riccardi P."/>
            <person name="McKain M.R."/>
            <person name="Kakrana A."/>
            <person name="Tang H."/>
            <person name="Ray J."/>
            <person name="Groenendijk J."/>
            <person name="Arikit S."/>
            <person name="Mathioni S.M."/>
            <person name="Nakano M."/>
            <person name="Shan H."/>
            <person name="Telgmann-Rauber A."/>
            <person name="Kanno A."/>
            <person name="Yue Z."/>
            <person name="Chen H."/>
            <person name="Li W."/>
            <person name="Chen Y."/>
            <person name="Xu X."/>
            <person name="Zhang Y."/>
            <person name="Luo S."/>
            <person name="Chen H."/>
            <person name="Gao J."/>
            <person name="Mao Z."/>
            <person name="Pires J.C."/>
            <person name="Luo M."/>
            <person name="Kudrna D."/>
            <person name="Wing R.A."/>
            <person name="Meyers B.C."/>
            <person name="Yi K."/>
            <person name="Kong H."/>
            <person name="Lavrijsen P."/>
            <person name="Sunseri F."/>
            <person name="Falavigna A."/>
            <person name="Ye Y."/>
            <person name="Leebens-Mack J.H."/>
            <person name="Chen G."/>
        </authorList>
    </citation>
    <scope>NUCLEOTIDE SEQUENCE [LARGE SCALE GENOMIC DNA]</scope>
    <source>
        <strain evidence="12">cv. DH0086</strain>
    </source>
</reference>
<dbReference type="InterPro" id="IPR051378">
    <property type="entry name" value="Cell2Cell_Antifungal"/>
</dbReference>
<dbReference type="InterPro" id="IPR038408">
    <property type="entry name" value="GNK2_sf"/>
</dbReference>
<keyword evidence="9" id="KW-0472">Membrane</keyword>
<dbReference type="PANTHER" id="PTHR32080">
    <property type="entry name" value="ANTIFUNGAL PROTEIN GINKBILOBIN-2-LIKE"/>
    <property type="match status" value="1"/>
</dbReference>
<evidence type="ECO:0000256" key="9">
    <source>
        <dbReference type="SAM" id="Phobius"/>
    </source>
</evidence>
<proteinExistence type="inferred from homology"/>
<evidence type="ECO:0000313" key="11">
    <source>
        <dbReference type="EMBL" id="ONK70822.1"/>
    </source>
</evidence>
<dbReference type="PANTHER" id="PTHR32080:SF24">
    <property type="entry name" value="PLASMODESMATA-LOCATED PROTEIN 2"/>
    <property type="match status" value="1"/>
</dbReference>
<feature type="domain" description="Gnk2-homologous" evidence="10">
    <location>
        <begin position="32"/>
        <end position="131"/>
    </location>
</feature>
<evidence type="ECO:0000256" key="8">
    <source>
        <dbReference type="ARBA" id="ARBA00038393"/>
    </source>
</evidence>
<dbReference type="GO" id="GO:0005886">
    <property type="term" value="C:plasma membrane"/>
    <property type="evidence" value="ECO:0007669"/>
    <property type="project" value="UniProtKB-SubCell"/>
</dbReference>
<evidence type="ECO:0000313" key="12">
    <source>
        <dbReference type="Proteomes" id="UP000243459"/>
    </source>
</evidence>
<sequence length="287" mass="30697">MWSSLCGSSVAARVQLTGCYALYQVSGFPQVSGTQMLFKTCGSRSAGSGFEQKRDTAFASLQSGMTTANGFYATSYQSVYTMAQCEGDLSSSDCGECVSQAVQKSEVECGGVSSGQVYLDKCYISYNYYPDGVPHGGIGGGDGGIGGAQTGKTVAIVVGGAAGVGFLVICLLFARNLMKKKDGELLRVGDEDTWEACVQRWCNEKGDIMCEICLEPYKPDYTAPPRPNPYETTIDISGGWTITGTPLDLCVPRTLAMAAEQRHFLEAEYQSMLLQTPLVLHFAAQLL</sequence>
<evidence type="ECO:0000256" key="3">
    <source>
        <dbReference type="ARBA" id="ARBA00022729"/>
    </source>
</evidence>
<evidence type="ECO:0000256" key="1">
    <source>
        <dbReference type="ARBA" id="ARBA00004251"/>
    </source>
</evidence>
<keyword evidence="12" id="KW-1185">Reference proteome</keyword>
<dbReference type="GO" id="GO:0010497">
    <property type="term" value="P:plasmodesmata-mediated intercellular transport"/>
    <property type="evidence" value="ECO:0007669"/>
    <property type="project" value="TreeGrafter"/>
</dbReference>
<organism evidence="11 12">
    <name type="scientific">Asparagus officinalis</name>
    <name type="common">Garden asparagus</name>
    <dbReference type="NCBI Taxonomy" id="4686"/>
    <lineage>
        <taxon>Eukaryota</taxon>
        <taxon>Viridiplantae</taxon>
        <taxon>Streptophyta</taxon>
        <taxon>Embryophyta</taxon>
        <taxon>Tracheophyta</taxon>
        <taxon>Spermatophyta</taxon>
        <taxon>Magnoliopsida</taxon>
        <taxon>Liliopsida</taxon>
        <taxon>Asparagales</taxon>
        <taxon>Asparagaceae</taxon>
        <taxon>Asparagoideae</taxon>
        <taxon>Asparagus</taxon>
    </lineage>
</organism>
<keyword evidence="9" id="KW-1133">Transmembrane helix</keyword>
<evidence type="ECO:0000256" key="4">
    <source>
        <dbReference type="ARBA" id="ARBA00022737"/>
    </source>
</evidence>
<keyword evidence="5" id="KW-0965">Cell junction</keyword>
<accession>A0A5P1EY15</accession>
<evidence type="ECO:0000256" key="2">
    <source>
        <dbReference type="ARBA" id="ARBA00022581"/>
    </source>
</evidence>
<dbReference type="InterPro" id="IPR022143">
    <property type="entry name" value="DUF3675"/>
</dbReference>
<evidence type="ECO:0000259" key="10">
    <source>
        <dbReference type="PROSITE" id="PS51473"/>
    </source>
</evidence>
<evidence type="ECO:0000256" key="7">
    <source>
        <dbReference type="ARBA" id="ARBA00024184"/>
    </source>
</evidence>
<keyword evidence="2" id="KW-0945">Host-virus interaction</keyword>
<keyword evidence="3" id="KW-0732">Signal</keyword>
<dbReference type="Gene3D" id="3.30.430.20">
    <property type="entry name" value="Gnk2 domain, C-X8-C-X2-C motif"/>
    <property type="match status" value="1"/>
</dbReference>
<dbReference type="InterPro" id="IPR002902">
    <property type="entry name" value="GNK2"/>
</dbReference>
<comment type="subcellular location">
    <subcellularLocation>
        <location evidence="7">Cell junction</location>
        <location evidence="7">Plasmodesma</location>
    </subcellularLocation>
    <subcellularLocation>
        <location evidence="1">Cell membrane</location>
        <topology evidence="1">Single-pass type I membrane protein</topology>
    </subcellularLocation>
</comment>
<comment type="similarity">
    <text evidence="8">Belongs to the cysteine-rich repeat secretory protein family. Plasmodesmata-located proteins (PDLD) subfamily.</text>
</comment>
<dbReference type="Pfam" id="PF01657">
    <property type="entry name" value="Stress-antifung"/>
    <property type="match status" value="1"/>
</dbReference>